<keyword evidence="1" id="KW-1133">Transmembrane helix</keyword>
<feature type="transmembrane region" description="Helical" evidence="1">
    <location>
        <begin position="28"/>
        <end position="46"/>
    </location>
</feature>
<evidence type="ECO:0000313" key="3">
    <source>
        <dbReference type="Proteomes" id="UP000813824"/>
    </source>
</evidence>
<dbReference type="OrthoDB" id="3038990at2759"/>
<keyword evidence="1" id="KW-0812">Transmembrane</keyword>
<feature type="transmembrane region" description="Helical" evidence="1">
    <location>
        <begin position="126"/>
        <end position="148"/>
    </location>
</feature>
<comment type="caution">
    <text evidence="2">The sequence shown here is derived from an EMBL/GenBank/DDBJ whole genome shotgun (WGS) entry which is preliminary data.</text>
</comment>
<feature type="transmembrane region" description="Helical" evidence="1">
    <location>
        <begin position="98"/>
        <end position="119"/>
    </location>
</feature>
<name>A0A8K0UH78_9AGAR</name>
<proteinExistence type="predicted"/>
<feature type="transmembrane region" description="Helical" evidence="1">
    <location>
        <begin position="67"/>
        <end position="86"/>
    </location>
</feature>
<dbReference type="Proteomes" id="UP000813824">
    <property type="component" value="Unassembled WGS sequence"/>
</dbReference>
<accession>A0A8K0UH78</accession>
<dbReference type="EMBL" id="JAEVFJ010000040">
    <property type="protein sequence ID" value="KAH8087791.1"/>
    <property type="molecule type" value="Genomic_DNA"/>
</dbReference>
<sequence length="354" mass="38752">MDSGIPQLPNPLTPLAWLPPHLADQFETARYICAVTVGAFMWDVLVSLSEEYTLFRRKFRLPDLVYVLARLATMSFILLALAFDTAKVSNCESLVKSIGAFACIHIATNSLLFLFRIYAIFSGERYILAFFTFLWVAAVACSITAPFSLHGVHIGTTEYCIFDRVKPYGSAGIVGSAVNDTLVFIAISLKLMSATPAKSTSERFRRFFRGEGMGDLTRAVVHGGQQYYLVTVAINIVSTAMILTPSVPLAYGNVMAIPNAVLQNTMAARVFRQLKLGYIASLNTQHTSTETGPIQFVSTIGSETLNSSKNGRRRSTNVHFVEDSTGSMKEDVEATELASLHSQGTSGPKVRHIV</sequence>
<keyword evidence="1" id="KW-0472">Membrane</keyword>
<dbReference type="AlphaFoldDB" id="A0A8K0UH78"/>
<reference evidence="2" key="1">
    <citation type="journal article" date="2021" name="New Phytol.">
        <title>Evolutionary innovations through gain and loss of genes in the ectomycorrhizal Boletales.</title>
        <authorList>
            <person name="Wu G."/>
            <person name="Miyauchi S."/>
            <person name="Morin E."/>
            <person name="Kuo A."/>
            <person name="Drula E."/>
            <person name="Varga T."/>
            <person name="Kohler A."/>
            <person name="Feng B."/>
            <person name="Cao Y."/>
            <person name="Lipzen A."/>
            <person name="Daum C."/>
            <person name="Hundley H."/>
            <person name="Pangilinan J."/>
            <person name="Johnson J."/>
            <person name="Barry K."/>
            <person name="LaButti K."/>
            <person name="Ng V."/>
            <person name="Ahrendt S."/>
            <person name="Min B."/>
            <person name="Choi I.G."/>
            <person name="Park H."/>
            <person name="Plett J.M."/>
            <person name="Magnuson J."/>
            <person name="Spatafora J.W."/>
            <person name="Nagy L.G."/>
            <person name="Henrissat B."/>
            <person name="Grigoriev I.V."/>
            <person name="Yang Z.L."/>
            <person name="Xu J."/>
            <person name="Martin F.M."/>
        </authorList>
    </citation>
    <scope>NUCLEOTIDE SEQUENCE</scope>
    <source>
        <strain evidence="2">KKN 215</strain>
    </source>
</reference>
<protein>
    <submittedName>
        <fullName evidence="2">Uncharacterized protein</fullName>
    </submittedName>
</protein>
<organism evidence="2 3">
    <name type="scientific">Cristinia sonorae</name>
    <dbReference type="NCBI Taxonomy" id="1940300"/>
    <lineage>
        <taxon>Eukaryota</taxon>
        <taxon>Fungi</taxon>
        <taxon>Dikarya</taxon>
        <taxon>Basidiomycota</taxon>
        <taxon>Agaricomycotina</taxon>
        <taxon>Agaricomycetes</taxon>
        <taxon>Agaricomycetidae</taxon>
        <taxon>Agaricales</taxon>
        <taxon>Pleurotineae</taxon>
        <taxon>Stephanosporaceae</taxon>
        <taxon>Cristinia</taxon>
    </lineage>
</organism>
<gene>
    <name evidence="2" type="ORF">BXZ70DRAFT_955161</name>
</gene>
<evidence type="ECO:0000313" key="2">
    <source>
        <dbReference type="EMBL" id="KAH8087791.1"/>
    </source>
</evidence>
<evidence type="ECO:0000256" key="1">
    <source>
        <dbReference type="SAM" id="Phobius"/>
    </source>
</evidence>
<keyword evidence="3" id="KW-1185">Reference proteome</keyword>
<feature type="transmembrane region" description="Helical" evidence="1">
    <location>
        <begin position="168"/>
        <end position="189"/>
    </location>
</feature>